<dbReference type="InterPro" id="IPR036291">
    <property type="entry name" value="NAD(P)-bd_dom_sf"/>
</dbReference>
<dbReference type="Proteomes" id="UP000787625">
    <property type="component" value="Unassembled WGS sequence"/>
</dbReference>
<reference evidence="2" key="1">
    <citation type="journal article" date="2021" name="PeerJ">
        <title>Extensive microbial diversity within the chicken gut microbiome revealed by metagenomics and culture.</title>
        <authorList>
            <person name="Gilroy R."/>
            <person name="Ravi A."/>
            <person name="Getino M."/>
            <person name="Pursley I."/>
            <person name="Horton D.L."/>
            <person name="Alikhan N.F."/>
            <person name="Baker D."/>
            <person name="Gharbi K."/>
            <person name="Hall N."/>
            <person name="Watson M."/>
            <person name="Adriaenssens E.M."/>
            <person name="Foster-Nyarko E."/>
            <person name="Jarju S."/>
            <person name="Secka A."/>
            <person name="Antonio M."/>
            <person name="Oren A."/>
            <person name="Chaudhuri R.R."/>
            <person name="La Ragione R."/>
            <person name="Hildebrand F."/>
            <person name="Pallen M.J."/>
        </authorList>
    </citation>
    <scope>NUCLEOTIDE SEQUENCE</scope>
    <source>
        <strain evidence="2">MalCec1-1739</strain>
    </source>
</reference>
<protein>
    <submittedName>
        <fullName evidence="2">N-acetyl-gamma-glutamyl-phosphate reductase</fullName>
    </submittedName>
</protein>
<dbReference type="InterPro" id="IPR058924">
    <property type="entry name" value="AGPR_dimerisation_dom"/>
</dbReference>
<reference evidence="2" key="2">
    <citation type="submission" date="2021-04" db="EMBL/GenBank/DDBJ databases">
        <authorList>
            <person name="Gilroy R."/>
        </authorList>
    </citation>
    <scope>NUCLEOTIDE SEQUENCE</scope>
    <source>
        <strain evidence="2">MalCec1-1739</strain>
    </source>
</reference>
<evidence type="ECO:0000313" key="2">
    <source>
        <dbReference type="EMBL" id="HJD52604.1"/>
    </source>
</evidence>
<accession>A0A9D2UHT6</accession>
<dbReference type="EMBL" id="DWUP01000053">
    <property type="protein sequence ID" value="HJD52604.1"/>
    <property type="molecule type" value="Genomic_DNA"/>
</dbReference>
<dbReference type="Gene3D" id="3.40.50.720">
    <property type="entry name" value="NAD(P)-binding Rossmann-like Domain"/>
    <property type="match status" value="1"/>
</dbReference>
<proteinExistence type="predicted"/>
<dbReference type="SUPFAM" id="SSF51735">
    <property type="entry name" value="NAD(P)-binding Rossmann-fold domains"/>
    <property type="match status" value="1"/>
</dbReference>
<dbReference type="AlphaFoldDB" id="A0A9D2UHT6"/>
<evidence type="ECO:0000259" key="1">
    <source>
        <dbReference type="Pfam" id="PF22698"/>
    </source>
</evidence>
<organism evidence="2 3">
    <name type="scientific">Candidatus Avibacteroides avistercoris</name>
    <dbReference type="NCBI Taxonomy" id="2840690"/>
    <lineage>
        <taxon>Bacteria</taxon>
        <taxon>Pseudomonadati</taxon>
        <taxon>Bacteroidota</taxon>
        <taxon>Bacteroidia</taxon>
        <taxon>Bacteroidales</taxon>
        <taxon>Bacteroidaceae</taxon>
        <taxon>Bacteroidaceae incertae sedis</taxon>
        <taxon>Candidatus Avibacteroides</taxon>
    </lineage>
</organism>
<dbReference type="InterPro" id="IPR050085">
    <property type="entry name" value="AGPR"/>
</dbReference>
<name>A0A9D2UHT6_9BACT</name>
<dbReference type="Pfam" id="PF22698">
    <property type="entry name" value="Semialdhyde_dhC_1"/>
    <property type="match status" value="1"/>
</dbReference>
<gene>
    <name evidence="2" type="ORF">IAA93_02595</name>
</gene>
<comment type="caution">
    <text evidence="2">The sequence shown here is derived from an EMBL/GenBank/DDBJ whole genome shotgun (WGS) entry which is preliminary data.</text>
</comment>
<dbReference type="Gene3D" id="3.30.360.10">
    <property type="entry name" value="Dihydrodipicolinate Reductase, domain 2"/>
    <property type="match status" value="1"/>
</dbReference>
<dbReference type="SUPFAM" id="SSF55347">
    <property type="entry name" value="Glyceraldehyde-3-phosphate dehydrogenase-like, C-terminal domain"/>
    <property type="match status" value="1"/>
</dbReference>
<feature type="domain" description="N-acetyl-gamma-glutamyl-phosphate reductase dimerisation" evidence="1">
    <location>
        <begin position="189"/>
        <end position="283"/>
    </location>
</feature>
<sequence>MIKAGITGDDIYAIGELLRLLYNHPDTVIAFVDSEEYCDHDITDIFKGMTGLAGLNFTDGSSLDRIDVLFCCYSNHGSIHNFLRETPIPDSLRLIIIAPDNQCCDAGDGFVYGLPELNRRATCSATRVIVPGEMATAIELALLPLAKTLMLNNDVTATLLAGSSCFRHMPGKIPPMSPVSHFDTGTALEVTRTMQATQMSFDSGIYITHVAANFARGIYATVFTEANIKIDELKDIYRHYYKEDSFTFVVDDISMNYVIGTNKCFLHLDAMDSKVVITACMDNMMKGCAGQAIHNMNLLFNLEETTGLRQTAILI</sequence>
<evidence type="ECO:0000313" key="3">
    <source>
        <dbReference type="Proteomes" id="UP000787625"/>
    </source>
</evidence>
<dbReference type="PANTHER" id="PTHR32338">
    <property type="entry name" value="N-ACETYL-GAMMA-GLUTAMYL-PHOSPHATE REDUCTASE, CHLOROPLASTIC-RELATED-RELATED"/>
    <property type="match status" value="1"/>
</dbReference>
<dbReference type="PANTHER" id="PTHR32338:SF10">
    <property type="entry name" value="N-ACETYL-GAMMA-GLUTAMYL-PHOSPHATE REDUCTASE, CHLOROPLASTIC-RELATED"/>
    <property type="match status" value="1"/>
</dbReference>